<evidence type="ECO:0000256" key="1">
    <source>
        <dbReference type="SAM" id="MobiDB-lite"/>
    </source>
</evidence>
<accession>A0A919H4B9</accession>
<dbReference type="AlphaFoldDB" id="A0A919H4B9"/>
<protein>
    <submittedName>
        <fullName evidence="2">Uncharacterized protein</fullName>
    </submittedName>
</protein>
<dbReference type="Proteomes" id="UP000600026">
    <property type="component" value="Unassembled WGS sequence"/>
</dbReference>
<proteinExistence type="predicted"/>
<feature type="compositionally biased region" description="Basic and acidic residues" evidence="1">
    <location>
        <begin position="13"/>
        <end position="22"/>
    </location>
</feature>
<evidence type="ECO:0000313" key="3">
    <source>
        <dbReference type="Proteomes" id="UP000600026"/>
    </source>
</evidence>
<dbReference type="EMBL" id="BNEE01000006">
    <property type="protein sequence ID" value="GHI87941.1"/>
    <property type="molecule type" value="Genomic_DNA"/>
</dbReference>
<feature type="compositionally biased region" description="Low complexity" evidence="1">
    <location>
        <begin position="23"/>
        <end position="39"/>
    </location>
</feature>
<comment type="caution">
    <text evidence="2">The sequence shown here is derived from an EMBL/GenBank/DDBJ whole genome shotgun (WGS) entry which is preliminary data.</text>
</comment>
<gene>
    <name evidence="2" type="ORF">Sxan_53050</name>
</gene>
<reference evidence="2" key="1">
    <citation type="submission" date="2020-09" db="EMBL/GenBank/DDBJ databases">
        <title>Whole genome shotgun sequence of Streptomyces xanthophaeus NBRC 12829.</title>
        <authorList>
            <person name="Komaki H."/>
            <person name="Tamura T."/>
        </authorList>
    </citation>
    <scope>NUCLEOTIDE SEQUENCE</scope>
    <source>
        <strain evidence="2">NBRC 12829</strain>
    </source>
</reference>
<evidence type="ECO:0000313" key="2">
    <source>
        <dbReference type="EMBL" id="GHI87941.1"/>
    </source>
</evidence>
<keyword evidence="3" id="KW-1185">Reference proteome</keyword>
<sequence>MSLALLGTACGADKKADDKNADAKPSASAPATSAAPAAKGKTDADLAPLLVTQADVPDHIEAKDAAKEASKNQGAAGTVDKAECQVLVDAYTQRKVGSPTGTAVTTFSAKPKELGANATDDEKAAAIMGALTATKTAVGLTSYDGKGAEELLASVKTAGTACAAGFSVTEGKDVTKFDSVKPGGALTGGDEAVSLVLVMDLEDGDKANIVLDLVRKANTVATFSSIVHKGAPESPKTVIEAQAKKLG</sequence>
<feature type="region of interest" description="Disordered" evidence="1">
    <location>
        <begin position="13"/>
        <end position="41"/>
    </location>
</feature>
<organism evidence="2 3">
    <name type="scientific">Streptomyces xanthophaeus</name>
    <dbReference type="NCBI Taxonomy" id="67385"/>
    <lineage>
        <taxon>Bacteria</taxon>
        <taxon>Bacillati</taxon>
        <taxon>Actinomycetota</taxon>
        <taxon>Actinomycetes</taxon>
        <taxon>Kitasatosporales</taxon>
        <taxon>Streptomycetaceae</taxon>
        <taxon>Streptomyces</taxon>
    </lineage>
</organism>
<name>A0A919H4B9_9ACTN</name>